<evidence type="ECO:0000313" key="3">
    <source>
        <dbReference type="Proteomes" id="UP000252139"/>
    </source>
</evidence>
<protein>
    <submittedName>
        <fullName evidence="2">Uncharacterized protein</fullName>
    </submittedName>
</protein>
<dbReference type="OrthoDB" id="10584232at2759"/>
<sequence>QYCEIQGDELEPDLKLDTNMEEVANKVKLQRNNEPTSSSTLHLPARLDKGPSEERERGRIAMAKSSERIQSYISSQYTKEPSTYHNRNLIFIIVLEFLHLVFPSNVKKNFNPKEALSTLLGFYEDSLPANMEVKEIFE</sequence>
<comment type="caution">
    <text evidence="2">The sequence shown here is derived from an EMBL/GenBank/DDBJ whole genome shotgun (WGS) entry which is preliminary data.</text>
</comment>
<dbReference type="AlphaFoldDB" id="A0A367ISM6"/>
<evidence type="ECO:0000313" key="2">
    <source>
        <dbReference type="EMBL" id="RCH80678.1"/>
    </source>
</evidence>
<proteinExistence type="predicted"/>
<gene>
    <name evidence="2" type="ORF">CU097_002480</name>
</gene>
<dbReference type="Proteomes" id="UP000252139">
    <property type="component" value="Unassembled WGS sequence"/>
</dbReference>
<feature type="compositionally biased region" description="Polar residues" evidence="1">
    <location>
        <begin position="30"/>
        <end position="41"/>
    </location>
</feature>
<accession>A0A367ISM6</accession>
<feature type="compositionally biased region" description="Basic and acidic residues" evidence="1">
    <location>
        <begin position="45"/>
        <end position="58"/>
    </location>
</feature>
<keyword evidence="3" id="KW-1185">Reference proteome</keyword>
<reference evidence="2 3" key="1">
    <citation type="journal article" date="2018" name="G3 (Bethesda)">
        <title>Phylogenetic and Phylogenomic Definition of Rhizopus Species.</title>
        <authorList>
            <person name="Gryganskyi A.P."/>
            <person name="Golan J."/>
            <person name="Dolatabadi S."/>
            <person name="Mondo S."/>
            <person name="Robb S."/>
            <person name="Idnurm A."/>
            <person name="Muszewska A."/>
            <person name="Steczkiewicz K."/>
            <person name="Masonjones S."/>
            <person name="Liao H.L."/>
            <person name="Gajdeczka M.T."/>
            <person name="Anike F."/>
            <person name="Vuek A."/>
            <person name="Anishchenko I.M."/>
            <person name="Voigt K."/>
            <person name="de Hoog G.S."/>
            <person name="Smith M.E."/>
            <person name="Heitman J."/>
            <person name="Vilgalys R."/>
            <person name="Stajich J.E."/>
        </authorList>
    </citation>
    <scope>NUCLEOTIDE SEQUENCE [LARGE SCALE GENOMIC DNA]</scope>
    <source>
        <strain evidence="2 3">CBS 357.93</strain>
    </source>
</reference>
<organism evidence="2 3">
    <name type="scientific">Rhizopus azygosporus</name>
    <name type="common">Rhizopus microsporus var. azygosporus</name>
    <dbReference type="NCBI Taxonomy" id="86630"/>
    <lineage>
        <taxon>Eukaryota</taxon>
        <taxon>Fungi</taxon>
        <taxon>Fungi incertae sedis</taxon>
        <taxon>Mucoromycota</taxon>
        <taxon>Mucoromycotina</taxon>
        <taxon>Mucoromycetes</taxon>
        <taxon>Mucorales</taxon>
        <taxon>Mucorineae</taxon>
        <taxon>Rhizopodaceae</taxon>
        <taxon>Rhizopus</taxon>
    </lineage>
</organism>
<feature type="non-terminal residue" evidence="2">
    <location>
        <position position="1"/>
    </location>
</feature>
<dbReference type="EMBL" id="PJQL01003790">
    <property type="protein sequence ID" value="RCH80678.1"/>
    <property type="molecule type" value="Genomic_DNA"/>
</dbReference>
<evidence type="ECO:0000256" key="1">
    <source>
        <dbReference type="SAM" id="MobiDB-lite"/>
    </source>
</evidence>
<feature type="region of interest" description="Disordered" evidence="1">
    <location>
        <begin position="29"/>
        <end position="58"/>
    </location>
</feature>
<feature type="non-terminal residue" evidence="2">
    <location>
        <position position="138"/>
    </location>
</feature>
<name>A0A367ISM6_RHIAZ</name>